<dbReference type="InterPro" id="IPR056737">
    <property type="entry name" value="Beta-prop_ATRN-MKLN-like"/>
</dbReference>
<keyword evidence="6" id="KW-1185">Reference proteome</keyword>
<dbReference type="EMBL" id="CAMPGE010023796">
    <property type="protein sequence ID" value="CAI2381692.1"/>
    <property type="molecule type" value="Genomic_DNA"/>
</dbReference>
<gene>
    <name evidence="5" type="ORF">ECRASSUSDP1_LOCUS23150</name>
</gene>
<feature type="domain" description="Attractin/MKLN-like beta-propeller" evidence="4">
    <location>
        <begin position="577"/>
        <end position="810"/>
    </location>
</feature>
<sequence length="856" mass="98118">MSQNRKIKEGKPKANILGYHNKKLLEIVNRNDHFQNCGSCTTDRLNSTRKKNSWISSGQRGIRFSTARPKSQSRNKIMKRPMTSRNTHFETMKSATIDHFQKNLSPFGEVNAEPNLEYLNTDVRSKGGETAETAWNRGYYLSTSIEGAQYNFNAFRTQNQKRAQPMSPTSKAMELESNPTGRERNINSYVNYELPKADQDMLERDSTWRQSQQLGEFKNGKANFGSQRKPEESVAPPQNESIGQVINPCPLHNNQEIEYLDKTEKRGLCKDCVKDAIESHHEILNVPDVKSDVNSLLVQLESNTSQMLAKKTEAMQVNRQKLQRIETDRKGFIAEQQRKINELHNYLDEKLRCIVAEYNKAVEPDVIKVKNNLDRCEEKAQEHKIFISEIQNMRQTFDKRAIPNFIDNVRKSANMLNYYNHLKTVNSTETHTMVYPTHKEDYHPVFDLDINKEVEILANKFRILSTPGVTSQQSYKREDYEEEYGNEEKKHGFPQAQPTQHNVGATPTQNAGAPLNQEKEALRTEERPQLFKSADPVFGPDGGQGEANFQTMDNKLVSVMSPIRKKLRIVRWLSTKIGEYDIENDFWNSVNAQIKKPFLPFSRTVYLPNQDMIVMGGLNDEIPNKPTFSSLVLKITEVPVNVYDSLYVTKQMNNMIIKRGCFTGLYQYGFVFAFGGLNYTHKVLRYCEKYDVENDQWEEIAPMVEPRKNASSCALTSDTIYVFGGSSCQSEVSDKGSNASDSIEQYCISTDTWTLLKIRLDSKISFQVSFKLSETRIILLGGSIKQNSKKSDTYKSNQVLVFDAMEPSIKKCNNLAKDVLSLYPPFYDDGNLYLVDEDESSENPLVVRYNISNLIR</sequence>
<evidence type="ECO:0000259" key="4">
    <source>
        <dbReference type="Pfam" id="PF24981"/>
    </source>
</evidence>
<dbReference type="Proteomes" id="UP001295684">
    <property type="component" value="Unassembled WGS sequence"/>
</dbReference>
<feature type="compositionally biased region" description="Polar residues" evidence="3">
    <location>
        <begin position="160"/>
        <end position="170"/>
    </location>
</feature>
<dbReference type="PANTHER" id="PTHR45632">
    <property type="entry name" value="LD33804P"/>
    <property type="match status" value="1"/>
</dbReference>
<feature type="region of interest" description="Disordered" evidence="3">
    <location>
        <begin position="220"/>
        <end position="239"/>
    </location>
</feature>
<proteinExistence type="predicted"/>
<dbReference type="SMART" id="SM00612">
    <property type="entry name" value="Kelch"/>
    <property type="match status" value="1"/>
</dbReference>
<keyword evidence="2" id="KW-0677">Repeat</keyword>
<protein>
    <recommendedName>
        <fullName evidence="4">Attractin/MKLN-like beta-propeller domain-containing protein</fullName>
    </recommendedName>
</protein>
<dbReference type="AlphaFoldDB" id="A0AAD1Y283"/>
<feature type="region of interest" description="Disordered" evidence="3">
    <location>
        <begin position="160"/>
        <end position="183"/>
    </location>
</feature>
<evidence type="ECO:0000313" key="6">
    <source>
        <dbReference type="Proteomes" id="UP001295684"/>
    </source>
</evidence>
<organism evidence="5 6">
    <name type="scientific">Euplotes crassus</name>
    <dbReference type="NCBI Taxonomy" id="5936"/>
    <lineage>
        <taxon>Eukaryota</taxon>
        <taxon>Sar</taxon>
        <taxon>Alveolata</taxon>
        <taxon>Ciliophora</taxon>
        <taxon>Intramacronucleata</taxon>
        <taxon>Spirotrichea</taxon>
        <taxon>Hypotrichia</taxon>
        <taxon>Euplotida</taxon>
        <taxon>Euplotidae</taxon>
        <taxon>Moneuplotes</taxon>
    </lineage>
</organism>
<evidence type="ECO:0000313" key="5">
    <source>
        <dbReference type="EMBL" id="CAI2381692.1"/>
    </source>
</evidence>
<dbReference type="Gene3D" id="2.120.10.80">
    <property type="entry name" value="Kelch-type beta propeller"/>
    <property type="match status" value="1"/>
</dbReference>
<feature type="compositionally biased region" description="Polar residues" evidence="3">
    <location>
        <begin position="496"/>
        <end position="511"/>
    </location>
</feature>
<dbReference type="SUPFAM" id="SSF117281">
    <property type="entry name" value="Kelch motif"/>
    <property type="match status" value="1"/>
</dbReference>
<dbReference type="Pfam" id="PF24981">
    <property type="entry name" value="Beta-prop_ATRN-LZTR1"/>
    <property type="match status" value="1"/>
</dbReference>
<comment type="caution">
    <text evidence="5">The sequence shown here is derived from an EMBL/GenBank/DDBJ whole genome shotgun (WGS) entry which is preliminary data.</text>
</comment>
<feature type="region of interest" description="Disordered" evidence="3">
    <location>
        <begin position="471"/>
        <end position="512"/>
    </location>
</feature>
<dbReference type="InterPro" id="IPR006652">
    <property type="entry name" value="Kelch_1"/>
</dbReference>
<dbReference type="InterPro" id="IPR015915">
    <property type="entry name" value="Kelch-typ_b-propeller"/>
</dbReference>
<evidence type="ECO:0000256" key="1">
    <source>
        <dbReference type="ARBA" id="ARBA00022441"/>
    </source>
</evidence>
<name>A0AAD1Y283_EUPCR</name>
<reference evidence="5" key="1">
    <citation type="submission" date="2023-07" db="EMBL/GenBank/DDBJ databases">
        <authorList>
            <consortium name="AG Swart"/>
            <person name="Singh M."/>
            <person name="Singh A."/>
            <person name="Seah K."/>
            <person name="Emmerich C."/>
        </authorList>
    </citation>
    <scope>NUCLEOTIDE SEQUENCE</scope>
    <source>
        <strain evidence="5">DP1</strain>
    </source>
</reference>
<accession>A0AAD1Y283</accession>
<keyword evidence="1" id="KW-0880">Kelch repeat</keyword>
<dbReference type="PANTHER" id="PTHR45632:SF3">
    <property type="entry name" value="KELCH-LIKE PROTEIN 32"/>
    <property type="match status" value="1"/>
</dbReference>
<evidence type="ECO:0000256" key="2">
    <source>
        <dbReference type="ARBA" id="ARBA00022737"/>
    </source>
</evidence>
<evidence type="ECO:0000256" key="3">
    <source>
        <dbReference type="SAM" id="MobiDB-lite"/>
    </source>
</evidence>